<accession>A0A9P4I1D0</accession>
<dbReference type="AlphaFoldDB" id="A0A9P4I1D0"/>
<dbReference type="Proteomes" id="UP000799776">
    <property type="component" value="Unassembled WGS sequence"/>
</dbReference>
<proteinExistence type="predicted"/>
<dbReference type="GO" id="GO:0016020">
    <property type="term" value="C:membrane"/>
    <property type="evidence" value="ECO:0007669"/>
    <property type="project" value="TreeGrafter"/>
</dbReference>
<evidence type="ECO:0000313" key="4">
    <source>
        <dbReference type="Proteomes" id="UP000799776"/>
    </source>
</evidence>
<dbReference type="PANTHER" id="PTHR32251:SF15">
    <property type="entry name" value="3-OXO-5-ALPHA-STEROID 4-DEHYDROGENASE (DUF1295)"/>
    <property type="match status" value="1"/>
</dbReference>
<dbReference type="EMBL" id="ML978713">
    <property type="protein sequence ID" value="KAF2090091.1"/>
    <property type="molecule type" value="Genomic_DNA"/>
</dbReference>
<organism evidence="3 4">
    <name type="scientific">Saccharata proteae CBS 121410</name>
    <dbReference type="NCBI Taxonomy" id="1314787"/>
    <lineage>
        <taxon>Eukaryota</taxon>
        <taxon>Fungi</taxon>
        <taxon>Dikarya</taxon>
        <taxon>Ascomycota</taxon>
        <taxon>Pezizomycotina</taxon>
        <taxon>Dothideomycetes</taxon>
        <taxon>Dothideomycetes incertae sedis</taxon>
        <taxon>Botryosphaeriales</taxon>
        <taxon>Saccharataceae</taxon>
        <taxon>Saccharata</taxon>
    </lineage>
</organism>
<keyword evidence="2" id="KW-0472">Membrane</keyword>
<dbReference type="InterPro" id="IPR010721">
    <property type="entry name" value="UstE-like"/>
</dbReference>
<name>A0A9P4I1D0_9PEZI</name>
<keyword evidence="2" id="KW-1133">Transmembrane helix</keyword>
<evidence type="ECO:0000313" key="3">
    <source>
        <dbReference type="EMBL" id="KAF2090091.1"/>
    </source>
</evidence>
<feature type="transmembrane region" description="Helical" evidence="2">
    <location>
        <begin position="289"/>
        <end position="310"/>
    </location>
</feature>
<evidence type="ECO:0000256" key="2">
    <source>
        <dbReference type="SAM" id="Phobius"/>
    </source>
</evidence>
<dbReference type="Gene3D" id="1.20.120.1630">
    <property type="match status" value="1"/>
</dbReference>
<protein>
    <submittedName>
        <fullName evidence="3">DUF1295-domain-containing protein</fullName>
    </submittedName>
</protein>
<reference evidence="3" key="1">
    <citation type="journal article" date="2020" name="Stud. Mycol.">
        <title>101 Dothideomycetes genomes: a test case for predicting lifestyles and emergence of pathogens.</title>
        <authorList>
            <person name="Haridas S."/>
            <person name="Albert R."/>
            <person name="Binder M."/>
            <person name="Bloem J."/>
            <person name="Labutti K."/>
            <person name="Salamov A."/>
            <person name="Andreopoulos B."/>
            <person name="Baker S."/>
            <person name="Barry K."/>
            <person name="Bills G."/>
            <person name="Bluhm B."/>
            <person name="Cannon C."/>
            <person name="Castanera R."/>
            <person name="Culley D."/>
            <person name="Daum C."/>
            <person name="Ezra D."/>
            <person name="Gonzalez J."/>
            <person name="Henrissat B."/>
            <person name="Kuo A."/>
            <person name="Liang C."/>
            <person name="Lipzen A."/>
            <person name="Lutzoni F."/>
            <person name="Magnuson J."/>
            <person name="Mondo S."/>
            <person name="Nolan M."/>
            <person name="Ohm R."/>
            <person name="Pangilinan J."/>
            <person name="Park H.-J."/>
            <person name="Ramirez L."/>
            <person name="Alfaro M."/>
            <person name="Sun H."/>
            <person name="Tritt A."/>
            <person name="Yoshinaga Y."/>
            <person name="Zwiers L.-H."/>
            <person name="Turgeon B."/>
            <person name="Goodwin S."/>
            <person name="Spatafora J."/>
            <person name="Crous P."/>
            <person name="Grigoriev I."/>
        </authorList>
    </citation>
    <scope>NUCLEOTIDE SEQUENCE</scope>
    <source>
        <strain evidence="3">CBS 121410</strain>
    </source>
</reference>
<feature type="transmembrane region" description="Helical" evidence="2">
    <location>
        <begin position="360"/>
        <end position="378"/>
    </location>
</feature>
<sequence length="383" mass="42009">MAEQDRYGSHLSPQHPTNPIPDQPSVNVGNIPSPKGSGAEQDRFGGWFGGKKDRFGSHFAARPSNPVTAVGLLQSTVLPSFGLHSGLAVIAYGASRAADRAEGKDWLWPSGQVINAWWSAIGTRVVNDGLSLSQAWSTITYPEKLLLGGVSAWGIRLFYHIASRSVARGKDDARYTAAKKDPGFWNKAFFSMFLPEAVVQTLIALPFTLPFRAPVANAQASPLPPYAELFHGLAVFLFSSGFALEVLADAQLDAHREKSSDLNREGVWSVVRHPNYLGDAYVHASFPMLLYSAGILHPLALIGPVANYAFLRFVGGDKENEASQAERYQRENPLKFQQLQEYRREKNSFWPKLQELGNPWHWAVLGAGAAGVALEMGARRLLK</sequence>
<feature type="region of interest" description="Disordered" evidence="1">
    <location>
        <begin position="1"/>
        <end position="44"/>
    </location>
</feature>
<gene>
    <name evidence="3" type="ORF">K490DRAFT_71760</name>
</gene>
<dbReference type="OrthoDB" id="67965at2759"/>
<keyword evidence="4" id="KW-1185">Reference proteome</keyword>
<feature type="transmembrane region" description="Helical" evidence="2">
    <location>
        <begin position="188"/>
        <end position="209"/>
    </location>
</feature>
<comment type="caution">
    <text evidence="3">The sequence shown here is derived from an EMBL/GenBank/DDBJ whole genome shotgun (WGS) entry which is preliminary data.</text>
</comment>
<dbReference type="PANTHER" id="PTHR32251">
    <property type="entry name" value="3-OXO-5-ALPHA-STEROID 4-DEHYDROGENASE"/>
    <property type="match status" value="1"/>
</dbReference>
<evidence type="ECO:0000256" key="1">
    <source>
        <dbReference type="SAM" id="MobiDB-lite"/>
    </source>
</evidence>
<feature type="transmembrane region" description="Helical" evidence="2">
    <location>
        <begin position="229"/>
        <end position="248"/>
    </location>
</feature>
<keyword evidence="2" id="KW-0812">Transmembrane</keyword>
<dbReference type="Pfam" id="PF06966">
    <property type="entry name" value="DUF1295"/>
    <property type="match status" value="1"/>
</dbReference>